<evidence type="ECO:0000256" key="8">
    <source>
        <dbReference type="ARBA" id="ARBA00033461"/>
    </source>
</evidence>
<evidence type="ECO:0000256" key="1">
    <source>
        <dbReference type="ARBA" id="ARBA00004496"/>
    </source>
</evidence>
<evidence type="ECO:0000256" key="5">
    <source>
        <dbReference type="ARBA" id="ARBA00022490"/>
    </source>
</evidence>
<dbReference type="Pfam" id="PF01920">
    <property type="entry name" value="Prefoldin_2"/>
    <property type="match status" value="1"/>
</dbReference>
<keyword evidence="10" id="KW-0175">Coiled coil</keyword>
<evidence type="ECO:0000256" key="6">
    <source>
        <dbReference type="ARBA" id="ARBA00023186"/>
    </source>
</evidence>
<dbReference type="STRING" id="368408.Tpen_0656"/>
<evidence type="ECO:0000313" key="11">
    <source>
        <dbReference type="EMBL" id="ABL78058.1"/>
    </source>
</evidence>
<evidence type="ECO:0000256" key="4">
    <source>
        <dbReference type="ARBA" id="ARBA00016304"/>
    </source>
</evidence>
<dbReference type="CDD" id="cd23162">
    <property type="entry name" value="Prefoldin_beta_GimC"/>
    <property type="match status" value="1"/>
</dbReference>
<comment type="subcellular location">
    <subcellularLocation>
        <location evidence="1 9">Cytoplasm</location>
    </subcellularLocation>
</comment>
<dbReference type="GeneID" id="4601614"/>
<dbReference type="AlphaFoldDB" id="A1RXX8"/>
<evidence type="ECO:0000256" key="10">
    <source>
        <dbReference type="SAM" id="Coils"/>
    </source>
</evidence>
<dbReference type="InterPro" id="IPR012713">
    <property type="entry name" value="PfdB"/>
</dbReference>
<gene>
    <name evidence="9" type="primary">pfdB</name>
    <name evidence="11" type="ordered locus">Tpen_0656</name>
</gene>
<dbReference type="InterPro" id="IPR009053">
    <property type="entry name" value="Prefoldin"/>
</dbReference>
<dbReference type="HAMAP" id="MF_00307">
    <property type="entry name" value="PfdB"/>
    <property type="match status" value="1"/>
</dbReference>
<dbReference type="KEGG" id="tpe:Tpen_0656"/>
<keyword evidence="12" id="KW-1185">Reference proteome</keyword>
<proteinExistence type="inferred from homology"/>
<dbReference type="GO" id="GO:0016272">
    <property type="term" value="C:prefoldin complex"/>
    <property type="evidence" value="ECO:0007669"/>
    <property type="project" value="UniProtKB-UniRule"/>
</dbReference>
<evidence type="ECO:0000256" key="3">
    <source>
        <dbReference type="ARBA" id="ARBA00011716"/>
    </source>
</evidence>
<dbReference type="EMBL" id="CP000505">
    <property type="protein sequence ID" value="ABL78058.1"/>
    <property type="molecule type" value="Genomic_DNA"/>
</dbReference>
<dbReference type="GO" id="GO:0005737">
    <property type="term" value="C:cytoplasm"/>
    <property type="evidence" value="ECO:0007669"/>
    <property type="project" value="UniProtKB-SubCell"/>
</dbReference>
<evidence type="ECO:0000256" key="7">
    <source>
        <dbReference type="ARBA" id="ARBA00025077"/>
    </source>
</evidence>
<dbReference type="GO" id="GO:0006457">
    <property type="term" value="P:protein folding"/>
    <property type="evidence" value="ECO:0007669"/>
    <property type="project" value="UniProtKB-UniRule"/>
</dbReference>
<dbReference type="GO" id="GO:0051082">
    <property type="term" value="F:unfolded protein binding"/>
    <property type="evidence" value="ECO:0007669"/>
    <property type="project" value="UniProtKB-UniRule"/>
</dbReference>
<comment type="function">
    <text evidence="7 9">Molecular chaperone capable of stabilizing a range of proteins. Seems to fulfill an ATP-independent, HSP70-like function in archaeal de novo protein folding.</text>
</comment>
<keyword evidence="6 9" id="KW-0143">Chaperone</keyword>
<evidence type="ECO:0000313" key="12">
    <source>
        <dbReference type="Proteomes" id="UP000000641"/>
    </source>
</evidence>
<reference evidence="12" key="1">
    <citation type="journal article" date="2008" name="J. Bacteriol.">
        <title>Genome sequence of Thermofilum pendens reveals an exceptional loss of biosynthetic pathways without genome reduction.</title>
        <authorList>
            <person name="Anderson I."/>
            <person name="Rodriguez J."/>
            <person name="Susanti D."/>
            <person name="Porat I."/>
            <person name="Reich C."/>
            <person name="Ulrich L.E."/>
            <person name="Elkins J.G."/>
            <person name="Mavromatis K."/>
            <person name="Lykidis A."/>
            <person name="Kim E."/>
            <person name="Thompson L.S."/>
            <person name="Nolan M."/>
            <person name="Land M."/>
            <person name="Copeland A."/>
            <person name="Lapidus A."/>
            <person name="Lucas S."/>
            <person name="Detter C."/>
            <person name="Zhulin I.B."/>
            <person name="Olsen G.J."/>
            <person name="Whitman W."/>
            <person name="Mukhopadhyay B."/>
            <person name="Bristow J."/>
            <person name="Kyrpides N."/>
        </authorList>
    </citation>
    <scope>NUCLEOTIDE SEQUENCE [LARGE SCALE GENOMIC DNA]</scope>
    <source>
        <strain evidence="12">DSM 2475 / Hrk 5</strain>
    </source>
</reference>
<comment type="subunit">
    <text evidence="3 9">Heterohexamer of two alpha and four beta subunits.</text>
</comment>
<name>A1RXX8_THEPD</name>
<dbReference type="eggNOG" id="arCOG01342">
    <property type="taxonomic scope" value="Archaea"/>
</dbReference>
<accession>A1RXX8</accession>
<dbReference type="Gene3D" id="1.10.287.370">
    <property type="match status" value="1"/>
</dbReference>
<dbReference type="RefSeq" id="WP_011752323.1">
    <property type="nucleotide sequence ID" value="NC_008698.1"/>
</dbReference>
<feature type="coiled-coil region" evidence="10">
    <location>
        <begin position="25"/>
        <end position="101"/>
    </location>
</feature>
<dbReference type="InterPro" id="IPR002777">
    <property type="entry name" value="PFD_beta-like"/>
</dbReference>
<protein>
    <recommendedName>
        <fullName evidence="4 9">Prefoldin subunit beta</fullName>
    </recommendedName>
    <alternativeName>
        <fullName evidence="8 9">GimC subunit beta</fullName>
    </alternativeName>
</protein>
<dbReference type="HOGENOM" id="CLU_131909_2_1_2"/>
<evidence type="ECO:0000256" key="2">
    <source>
        <dbReference type="ARBA" id="ARBA00008045"/>
    </source>
</evidence>
<organism evidence="11 12">
    <name type="scientific">Thermofilum pendens (strain DSM 2475 / Hrk 5)</name>
    <dbReference type="NCBI Taxonomy" id="368408"/>
    <lineage>
        <taxon>Archaea</taxon>
        <taxon>Thermoproteota</taxon>
        <taxon>Thermoprotei</taxon>
        <taxon>Thermofilales</taxon>
        <taxon>Thermofilaceae</taxon>
        <taxon>Thermofilum</taxon>
    </lineage>
</organism>
<comment type="similarity">
    <text evidence="2 9">Belongs to the prefoldin subunit beta family.</text>
</comment>
<dbReference type="EnsemblBacteria" id="ABL78058">
    <property type="protein sequence ID" value="ABL78058"/>
    <property type="gene ID" value="Tpen_0656"/>
</dbReference>
<evidence type="ECO:0000256" key="9">
    <source>
        <dbReference type="HAMAP-Rule" id="MF_00307"/>
    </source>
</evidence>
<keyword evidence="5 9" id="KW-0963">Cytoplasm</keyword>
<sequence>MSVDQQTIAKYQQTLEELRAVTLSIQQYRGRLLEIERTLKALEQSQGGFVYRSMGNILIQTPREEVMKELNSEKELLQLRLEEFTKREKLLRERLASLEKQLRSALPTSSGAG</sequence>
<dbReference type="Proteomes" id="UP000000641">
    <property type="component" value="Chromosome"/>
</dbReference>
<dbReference type="OrthoDB" id="31414at2157"/>
<dbReference type="SUPFAM" id="SSF46579">
    <property type="entry name" value="Prefoldin"/>
    <property type="match status" value="1"/>
</dbReference>